<gene>
    <name evidence="1" type="ORF">SDC9_194954</name>
</gene>
<sequence length="112" mass="12596">MKKITEEIREAIKKAVNENGTQALLCKKCGISTSIMSRYIKNEVSTINSGTWKLLYPHIAPFLPEAMREKSCMNFPEKVETVSKMLAILEAYDKTETRQILDAVSRLSGIGD</sequence>
<evidence type="ECO:0000313" key="1">
    <source>
        <dbReference type="EMBL" id="MPN47352.1"/>
    </source>
</evidence>
<organism evidence="1">
    <name type="scientific">bioreactor metagenome</name>
    <dbReference type="NCBI Taxonomy" id="1076179"/>
    <lineage>
        <taxon>unclassified sequences</taxon>
        <taxon>metagenomes</taxon>
        <taxon>ecological metagenomes</taxon>
    </lineage>
</organism>
<proteinExistence type="predicted"/>
<dbReference type="EMBL" id="VSSQ01108780">
    <property type="protein sequence ID" value="MPN47352.1"/>
    <property type="molecule type" value="Genomic_DNA"/>
</dbReference>
<protein>
    <submittedName>
        <fullName evidence="1">Uncharacterized protein</fullName>
    </submittedName>
</protein>
<reference evidence="1" key="1">
    <citation type="submission" date="2019-08" db="EMBL/GenBank/DDBJ databases">
        <authorList>
            <person name="Kucharzyk K."/>
            <person name="Murdoch R.W."/>
            <person name="Higgins S."/>
            <person name="Loffler F."/>
        </authorList>
    </citation>
    <scope>NUCLEOTIDE SEQUENCE</scope>
</reference>
<comment type="caution">
    <text evidence="1">The sequence shown here is derived from an EMBL/GenBank/DDBJ whole genome shotgun (WGS) entry which is preliminary data.</text>
</comment>
<dbReference type="AlphaFoldDB" id="A0A645I969"/>
<accession>A0A645I969</accession>
<name>A0A645I969_9ZZZZ</name>